<dbReference type="SUPFAM" id="SSF52833">
    <property type="entry name" value="Thioredoxin-like"/>
    <property type="match status" value="1"/>
</dbReference>
<dbReference type="PANTHER" id="PTHR11571">
    <property type="entry name" value="GLUTATHIONE S-TRANSFERASE"/>
    <property type="match status" value="1"/>
</dbReference>
<comment type="catalytic activity">
    <reaction evidence="4">
        <text>RX + glutathione = an S-substituted glutathione + a halide anion + H(+)</text>
        <dbReference type="Rhea" id="RHEA:16437"/>
        <dbReference type="ChEBI" id="CHEBI:15378"/>
        <dbReference type="ChEBI" id="CHEBI:16042"/>
        <dbReference type="ChEBI" id="CHEBI:17792"/>
        <dbReference type="ChEBI" id="CHEBI:57925"/>
        <dbReference type="ChEBI" id="CHEBI:90779"/>
        <dbReference type="EC" id="2.5.1.18"/>
    </reaction>
</comment>
<gene>
    <name evidence="8" type="ORF">L596_002370</name>
</gene>
<dbReference type="SFLD" id="SFLDS00019">
    <property type="entry name" value="Glutathione_Transferase_(cytos"/>
    <property type="match status" value="1"/>
</dbReference>
<dbReference type="GO" id="GO:0005737">
    <property type="term" value="C:cytoplasm"/>
    <property type="evidence" value="ECO:0007669"/>
    <property type="project" value="UniProtKB-ARBA"/>
</dbReference>
<dbReference type="SFLD" id="SFLDG00363">
    <property type="entry name" value="AMPS_(cytGST):_Alpha-__Mu-__Pi"/>
    <property type="match status" value="1"/>
</dbReference>
<dbReference type="EC" id="2.5.1.18" evidence="1"/>
<dbReference type="SFLD" id="SFLDG01205">
    <property type="entry name" value="AMPS.1"/>
    <property type="match status" value="1"/>
</dbReference>
<organism evidence="8 9">
    <name type="scientific">Steinernema carpocapsae</name>
    <name type="common">Entomopathogenic nematode</name>
    <dbReference type="NCBI Taxonomy" id="34508"/>
    <lineage>
        <taxon>Eukaryota</taxon>
        <taxon>Metazoa</taxon>
        <taxon>Ecdysozoa</taxon>
        <taxon>Nematoda</taxon>
        <taxon>Chromadorea</taxon>
        <taxon>Rhabditida</taxon>
        <taxon>Tylenchina</taxon>
        <taxon>Panagrolaimomorpha</taxon>
        <taxon>Strongyloidoidea</taxon>
        <taxon>Steinernematidae</taxon>
        <taxon>Steinernema</taxon>
    </lineage>
</organism>
<dbReference type="FunFam" id="3.40.30.10:FF:000189">
    <property type="entry name" value="Glutathione S-Transferase"/>
    <property type="match status" value="1"/>
</dbReference>
<dbReference type="AlphaFoldDB" id="A0A4V6I7P3"/>
<feature type="domain" description="GST N-terminal" evidence="6">
    <location>
        <begin position="2"/>
        <end position="79"/>
    </location>
</feature>
<dbReference type="InterPro" id="IPR036249">
    <property type="entry name" value="Thioredoxin-like_sf"/>
</dbReference>
<dbReference type="PROSITE" id="PS50405">
    <property type="entry name" value="GST_CTER"/>
    <property type="match status" value="1"/>
</dbReference>
<evidence type="ECO:0000313" key="8">
    <source>
        <dbReference type="EMBL" id="TMS34863.1"/>
    </source>
</evidence>
<dbReference type="EMBL" id="CM016762">
    <property type="protein sequence ID" value="TMS34863.1"/>
    <property type="molecule type" value="Genomic_DNA"/>
</dbReference>
<dbReference type="GO" id="GO:0004364">
    <property type="term" value="F:glutathione transferase activity"/>
    <property type="evidence" value="ECO:0007669"/>
    <property type="project" value="UniProtKB-EC"/>
</dbReference>
<dbReference type="SUPFAM" id="SSF47616">
    <property type="entry name" value="GST C-terminal domain-like"/>
    <property type="match status" value="1"/>
</dbReference>
<evidence type="ECO:0000313" key="9">
    <source>
        <dbReference type="Proteomes" id="UP000298663"/>
    </source>
</evidence>
<dbReference type="CDD" id="cd03192">
    <property type="entry name" value="GST_C_Sigma_like"/>
    <property type="match status" value="1"/>
</dbReference>
<keyword evidence="9" id="KW-1185">Reference proteome</keyword>
<dbReference type="InterPro" id="IPR050213">
    <property type="entry name" value="GST_superfamily"/>
</dbReference>
<dbReference type="InterPro" id="IPR036282">
    <property type="entry name" value="Glutathione-S-Trfase_C_sf"/>
</dbReference>
<dbReference type="OrthoDB" id="414243at2759"/>
<dbReference type="GO" id="GO:0006749">
    <property type="term" value="P:glutathione metabolic process"/>
    <property type="evidence" value="ECO:0007669"/>
    <property type="project" value="TreeGrafter"/>
</dbReference>
<comment type="similarity">
    <text evidence="3">Belongs to the GST superfamily. Sigma family.</text>
</comment>
<dbReference type="InterPro" id="IPR004046">
    <property type="entry name" value="GST_C"/>
</dbReference>
<dbReference type="STRING" id="34508.A0A4V6I7P3"/>
<dbReference type="Pfam" id="PF02798">
    <property type="entry name" value="GST_N"/>
    <property type="match status" value="1"/>
</dbReference>
<reference evidence="8 9" key="2">
    <citation type="journal article" date="2019" name="G3 (Bethesda)">
        <title>Hybrid Assembly of the Genome of the Entomopathogenic Nematode Steinernema carpocapsae Identifies the X-Chromosome.</title>
        <authorList>
            <person name="Serra L."/>
            <person name="Macchietto M."/>
            <person name="Macias-Munoz A."/>
            <person name="McGill C.J."/>
            <person name="Rodriguez I.M."/>
            <person name="Rodriguez B."/>
            <person name="Murad R."/>
            <person name="Mortazavi A."/>
        </authorList>
    </citation>
    <scope>NUCLEOTIDE SEQUENCE [LARGE SCALE GENOMIC DNA]</scope>
    <source>
        <strain evidence="8 9">ALL</strain>
    </source>
</reference>
<dbReference type="Gene3D" id="1.20.1050.10">
    <property type="match status" value="1"/>
</dbReference>
<sequence length="202" mass="22823">MRTYKLTYFGGRGLGEAARMLFAFNNVPFEDVKIEEEEWIALKPKTPFGQVPVLEVDGVELAQSFAIYRYLANEFGLAGTTPMERAQVDSVADAYKDFAFTVLKYVLVNFGFAEGDAAALHTEVVVPEAARYLPSIVKVLERSGSGFCVKSGITWADMYIAGQLYTLRQLNTETLKDYPQLEKLIENVMKHPKLEKYVKEWL</sequence>
<comment type="caution">
    <text evidence="8">The sequence shown here is derived from an EMBL/GenBank/DDBJ whole genome shotgun (WGS) entry which is preliminary data.</text>
</comment>
<reference evidence="8 9" key="1">
    <citation type="journal article" date="2015" name="Genome Biol.">
        <title>Comparative genomics of Steinernema reveals deeply conserved gene regulatory networks.</title>
        <authorList>
            <person name="Dillman A.R."/>
            <person name="Macchietto M."/>
            <person name="Porter C.F."/>
            <person name="Rogers A."/>
            <person name="Williams B."/>
            <person name="Antoshechkin I."/>
            <person name="Lee M.M."/>
            <person name="Goodwin Z."/>
            <person name="Lu X."/>
            <person name="Lewis E.E."/>
            <person name="Goodrich-Blair H."/>
            <person name="Stock S.P."/>
            <person name="Adams B.J."/>
            <person name="Sternberg P.W."/>
            <person name="Mortazavi A."/>
        </authorList>
    </citation>
    <scope>NUCLEOTIDE SEQUENCE [LARGE SCALE GENOMIC DNA]</scope>
    <source>
        <strain evidence="8 9">ALL</strain>
    </source>
</reference>
<evidence type="ECO:0000256" key="4">
    <source>
        <dbReference type="ARBA" id="ARBA00047960"/>
    </source>
</evidence>
<dbReference type="PANTHER" id="PTHR11571:SF224">
    <property type="entry name" value="HEMATOPOIETIC PROSTAGLANDIN D SYNTHASE"/>
    <property type="match status" value="1"/>
</dbReference>
<dbReference type="Proteomes" id="UP000298663">
    <property type="component" value="Chromosome X"/>
</dbReference>
<evidence type="ECO:0000259" key="6">
    <source>
        <dbReference type="PROSITE" id="PS50404"/>
    </source>
</evidence>
<accession>A0A4V6I7P3</accession>
<proteinExistence type="inferred from homology"/>
<dbReference type="FunFam" id="1.20.1050.10:FF:000031">
    <property type="entry name" value="Glutathione S-Transferase"/>
    <property type="match status" value="1"/>
</dbReference>
<evidence type="ECO:0000259" key="7">
    <source>
        <dbReference type="PROSITE" id="PS50405"/>
    </source>
</evidence>
<name>A0A4V6I7P3_STECR</name>
<evidence type="ECO:0000256" key="2">
    <source>
        <dbReference type="ARBA" id="ARBA00022679"/>
    </source>
</evidence>
<dbReference type="Pfam" id="PF14497">
    <property type="entry name" value="GST_C_3"/>
    <property type="match status" value="1"/>
</dbReference>
<evidence type="ECO:0000256" key="1">
    <source>
        <dbReference type="ARBA" id="ARBA00012452"/>
    </source>
</evidence>
<dbReference type="Gene3D" id="3.40.30.10">
    <property type="entry name" value="Glutaredoxin"/>
    <property type="match status" value="1"/>
</dbReference>
<dbReference type="InterPro" id="IPR040079">
    <property type="entry name" value="Glutathione_S-Trfase"/>
</dbReference>
<evidence type="ECO:0000256" key="3">
    <source>
        <dbReference type="ARBA" id="ARBA00038317"/>
    </source>
</evidence>
<dbReference type="InterPro" id="IPR010987">
    <property type="entry name" value="Glutathione-S-Trfase_C-like"/>
</dbReference>
<keyword evidence="2" id="KW-0808">Transferase</keyword>
<protein>
    <recommendedName>
        <fullName evidence="1">glutathione transferase</fullName>
        <ecNumber evidence="1">2.5.1.18</ecNumber>
    </recommendedName>
    <alternativeName>
        <fullName evidence="5">GST class-sigma</fullName>
    </alternativeName>
</protein>
<dbReference type="PROSITE" id="PS50404">
    <property type="entry name" value="GST_NTER"/>
    <property type="match status" value="1"/>
</dbReference>
<evidence type="ECO:0000256" key="5">
    <source>
        <dbReference type="ARBA" id="ARBA00078118"/>
    </source>
</evidence>
<dbReference type="InterPro" id="IPR004045">
    <property type="entry name" value="Glutathione_S-Trfase_N"/>
</dbReference>
<dbReference type="CDD" id="cd03039">
    <property type="entry name" value="GST_N_Sigma_like"/>
    <property type="match status" value="1"/>
</dbReference>
<feature type="domain" description="GST C-terminal" evidence="7">
    <location>
        <begin position="81"/>
        <end position="202"/>
    </location>
</feature>
<dbReference type="EMBL" id="AZBU02000001">
    <property type="protein sequence ID" value="TMS34863.1"/>
    <property type="molecule type" value="Genomic_DNA"/>
</dbReference>